<dbReference type="Proteomes" id="UP000626109">
    <property type="component" value="Unassembled WGS sequence"/>
</dbReference>
<comment type="caution">
    <text evidence="2">The sequence shown here is derived from an EMBL/GenBank/DDBJ whole genome shotgun (WGS) entry which is preliminary data.</text>
</comment>
<dbReference type="EMBL" id="CAJNNW010012981">
    <property type="protein sequence ID" value="CAE8654925.1"/>
    <property type="molecule type" value="Genomic_DNA"/>
</dbReference>
<feature type="region of interest" description="Disordered" evidence="1">
    <location>
        <begin position="1"/>
        <end position="48"/>
    </location>
</feature>
<proteinExistence type="predicted"/>
<feature type="non-terminal residue" evidence="2">
    <location>
        <position position="80"/>
    </location>
</feature>
<organism evidence="2 3">
    <name type="scientific">Polarella glacialis</name>
    <name type="common">Dinoflagellate</name>
    <dbReference type="NCBI Taxonomy" id="89957"/>
    <lineage>
        <taxon>Eukaryota</taxon>
        <taxon>Sar</taxon>
        <taxon>Alveolata</taxon>
        <taxon>Dinophyceae</taxon>
        <taxon>Suessiales</taxon>
        <taxon>Suessiaceae</taxon>
        <taxon>Polarella</taxon>
    </lineage>
</organism>
<name>A0A813IQK5_POLGL</name>
<protein>
    <submittedName>
        <fullName evidence="2">Uncharacterized protein</fullName>
    </submittedName>
</protein>
<evidence type="ECO:0000256" key="1">
    <source>
        <dbReference type="SAM" id="MobiDB-lite"/>
    </source>
</evidence>
<dbReference type="AlphaFoldDB" id="A0A813IQK5"/>
<reference evidence="2" key="1">
    <citation type="submission" date="2021-02" db="EMBL/GenBank/DDBJ databases">
        <authorList>
            <person name="Dougan E. K."/>
            <person name="Rhodes N."/>
            <person name="Thang M."/>
            <person name="Chan C."/>
        </authorList>
    </citation>
    <scope>NUCLEOTIDE SEQUENCE</scope>
</reference>
<evidence type="ECO:0000313" key="3">
    <source>
        <dbReference type="Proteomes" id="UP000626109"/>
    </source>
</evidence>
<feature type="compositionally biased region" description="Acidic residues" evidence="1">
    <location>
        <begin position="1"/>
        <end position="11"/>
    </location>
</feature>
<gene>
    <name evidence="2" type="ORF">PGLA2088_LOCUS11295</name>
</gene>
<sequence length="80" mass="8979">VSMAEVEEEPQFDFGSKKKSKKKKEGKDEKGDDEVNEDCSGVGGKLVGNDWSVGPTYTYEEMLIRMYKIIEDKNPSLGTK</sequence>
<evidence type="ECO:0000313" key="2">
    <source>
        <dbReference type="EMBL" id="CAE8654925.1"/>
    </source>
</evidence>
<accession>A0A813IQK5</accession>
<feature type="non-terminal residue" evidence="2">
    <location>
        <position position="1"/>
    </location>
</feature>